<proteinExistence type="predicted"/>
<feature type="non-terminal residue" evidence="1">
    <location>
        <position position="1"/>
    </location>
</feature>
<name>A0A7X2ZXP9_9FLAO</name>
<keyword evidence="2" id="KW-1185">Reference proteome</keyword>
<sequence>IGAEGMYDGLPWSGAIAETPIEIAREAIQLYTCEKDWLEAQQNGIVLVNELYNKEKLSERLAIVLEHLHQNLEEHRIHNFP</sequence>
<accession>A0A7X2ZXP9</accession>
<evidence type="ECO:0000313" key="1">
    <source>
        <dbReference type="EMBL" id="MUH38306.1"/>
    </source>
</evidence>
<reference evidence="1 2" key="1">
    <citation type="journal article" date="2019" name="Mar. Drugs">
        <title>Comparative Genomics and CAZyme Genome Repertoires of Marine Zobellia amurskyensis KMM 3526(T) and Zobellia laminariae KMM 3676(T).</title>
        <authorList>
            <person name="Chernysheva N."/>
            <person name="Bystritskaya E."/>
            <person name="Stenkova A."/>
            <person name="Golovkin I."/>
            <person name="Nedashkovskaya O."/>
            <person name="Isaeva M."/>
        </authorList>
    </citation>
    <scope>NUCLEOTIDE SEQUENCE [LARGE SCALE GENOMIC DNA]</scope>
    <source>
        <strain evidence="1 2">KMM 3526</strain>
    </source>
</reference>
<dbReference type="GO" id="GO:0016740">
    <property type="term" value="F:transferase activity"/>
    <property type="evidence" value="ECO:0007669"/>
    <property type="project" value="UniProtKB-KW"/>
</dbReference>
<dbReference type="EMBL" id="RCNR01000087">
    <property type="protein sequence ID" value="MUH38306.1"/>
    <property type="molecule type" value="Genomic_DNA"/>
</dbReference>
<comment type="caution">
    <text evidence="1">The sequence shown here is derived from an EMBL/GenBank/DDBJ whole genome shotgun (WGS) entry which is preliminary data.</text>
</comment>
<gene>
    <name evidence="1" type="ORF">D9O36_20855</name>
</gene>
<keyword evidence="1" id="KW-0808">Transferase</keyword>
<dbReference type="Proteomes" id="UP000540519">
    <property type="component" value="Unassembled WGS sequence"/>
</dbReference>
<organism evidence="1 2">
    <name type="scientific">Zobellia amurskyensis</name>
    <dbReference type="NCBI Taxonomy" id="248905"/>
    <lineage>
        <taxon>Bacteria</taxon>
        <taxon>Pseudomonadati</taxon>
        <taxon>Bacteroidota</taxon>
        <taxon>Flavobacteriia</taxon>
        <taxon>Flavobacteriales</taxon>
        <taxon>Flavobacteriaceae</taxon>
        <taxon>Zobellia</taxon>
    </lineage>
</organism>
<evidence type="ECO:0000313" key="2">
    <source>
        <dbReference type="Proteomes" id="UP000540519"/>
    </source>
</evidence>
<protein>
    <submittedName>
        <fullName evidence="1">Glycosyltransferase</fullName>
    </submittedName>
</protein>
<dbReference type="AlphaFoldDB" id="A0A7X2ZXP9"/>